<keyword evidence="7" id="KW-0175">Coiled coil</keyword>
<evidence type="ECO:0000256" key="6">
    <source>
        <dbReference type="ARBA" id="ARBA00023012"/>
    </source>
</evidence>
<dbReference type="Pfam" id="PF02518">
    <property type="entry name" value="HATPase_c"/>
    <property type="match status" value="1"/>
</dbReference>
<evidence type="ECO:0000256" key="5">
    <source>
        <dbReference type="ARBA" id="ARBA00022777"/>
    </source>
</evidence>
<gene>
    <name evidence="9" type="ORF">DBT_2013</name>
</gene>
<dbReference type="STRING" id="1156395.DBT_2013"/>
<proteinExistence type="predicted"/>
<dbReference type="SMART" id="SM00388">
    <property type="entry name" value="HisKA"/>
    <property type="match status" value="1"/>
</dbReference>
<feature type="domain" description="Histidine kinase" evidence="8">
    <location>
        <begin position="74"/>
        <end position="292"/>
    </location>
</feature>
<keyword evidence="5" id="KW-0418">Kinase</keyword>
<dbReference type="EC" id="2.7.13.3" evidence="2"/>
<dbReference type="Pfam" id="PF00512">
    <property type="entry name" value="HisKA"/>
    <property type="match status" value="1"/>
</dbReference>
<keyword evidence="6" id="KW-0902">Two-component regulatory system</keyword>
<keyword evidence="10" id="KW-1185">Reference proteome</keyword>
<comment type="catalytic activity">
    <reaction evidence="1">
        <text>ATP + protein L-histidine = ADP + protein N-phospho-L-histidine.</text>
        <dbReference type="EC" id="2.7.13.3"/>
    </reaction>
</comment>
<dbReference type="FunFam" id="1.10.287.130:FF:000001">
    <property type="entry name" value="Two-component sensor histidine kinase"/>
    <property type="match status" value="1"/>
</dbReference>
<evidence type="ECO:0000259" key="8">
    <source>
        <dbReference type="PROSITE" id="PS50109"/>
    </source>
</evidence>
<evidence type="ECO:0000256" key="1">
    <source>
        <dbReference type="ARBA" id="ARBA00000085"/>
    </source>
</evidence>
<sequence>MSDEEMDLLQEIGSDVGFALHAIEEEEKRRQAEAEVRRARDELELKVAERTRELTEANARLKELDRLKSEFIATMSHELRTPLNSIIGFVGMILKGMSGKINEDQKKQLTVVYRSAKHLLMLINDILDVSRIESGKMEIVVDKIDIKDIVRQVEGTLSQAISQKGLRLIKDIPEEIPEVSSDPKRIFQILLNLVNNAVKFTDEGEIRITCRFDDSSLEIGVADTGIGIKKEDIDHIFEPFHQVDAGIRRKFEGSGLGLFLCKKLVTLLGGEIWAESEYGKGSKFTFTIPIENRK</sequence>
<dbReference type="Proteomes" id="UP000093080">
    <property type="component" value="Unassembled WGS sequence"/>
</dbReference>
<comment type="caution">
    <text evidence="9">The sequence shown here is derived from an EMBL/GenBank/DDBJ whole genome shotgun (WGS) entry which is preliminary data.</text>
</comment>
<dbReference type="GO" id="GO:0005886">
    <property type="term" value="C:plasma membrane"/>
    <property type="evidence" value="ECO:0007669"/>
    <property type="project" value="TreeGrafter"/>
</dbReference>
<evidence type="ECO:0000256" key="7">
    <source>
        <dbReference type="SAM" id="Coils"/>
    </source>
</evidence>
<evidence type="ECO:0000256" key="3">
    <source>
        <dbReference type="ARBA" id="ARBA00022553"/>
    </source>
</evidence>
<dbReference type="FunFam" id="3.30.565.10:FF:000010">
    <property type="entry name" value="Sensor histidine kinase RcsC"/>
    <property type="match status" value="1"/>
</dbReference>
<dbReference type="PRINTS" id="PR00344">
    <property type="entry name" value="BCTRLSENSOR"/>
</dbReference>
<name>A0A1B9F3H3_9BACT</name>
<dbReference type="InterPro" id="IPR004358">
    <property type="entry name" value="Sig_transdc_His_kin-like_C"/>
</dbReference>
<dbReference type="InterPro" id="IPR036097">
    <property type="entry name" value="HisK_dim/P_sf"/>
</dbReference>
<dbReference type="CDD" id="cd00082">
    <property type="entry name" value="HisKA"/>
    <property type="match status" value="1"/>
</dbReference>
<dbReference type="GO" id="GO:0009927">
    <property type="term" value="F:histidine phosphotransfer kinase activity"/>
    <property type="evidence" value="ECO:0007669"/>
    <property type="project" value="TreeGrafter"/>
</dbReference>
<dbReference type="SMART" id="SM00387">
    <property type="entry name" value="HATPase_c"/>
    <property type="match status" value="1"/>
</dbReference>
<dbReference type="PANTHER" id="PTHR43047">
    <property type="entry name" value="TWO-COMPONENT HISTIDINE PROTEIN KINASE"/>
    <property type="match status" value="1"/>
</dbReference>
<accession>A0A1B9F3H3</accession>
<dbReference type="AlphaFoldDB" id="A0A1B9F3H3"/>
<dbReference type="Gene3D" id="1.10.287.130">
    <property type="match status" value="1"/>
</dbReference>
<dbReference type="InterPro" id="IPR005467">
    <property type="entry name" value="His_kinase_dom"/>
</dbReference>
<evidence type="ECO:0000256" key="2">
    <source>
        <dbReference type="ARBA" id="ARBA00012438"/>
    </source>
</evidence>
<evidence type="ECO:0000313" key="10">
    <source>
        <dbReference type="Proteomes" id="UP000093080"/>
    </source>
</evidence>
<dbReference type="SUPFAM" id="SSF47384">
    <property type="entry name" value="Homodimeric domain of signal transducing histidine kinase"/>
    <property type="match status" value="1"/>
</dbReference>
<keyword evidence="4" id="KW-0808">Transferase</keyword>
<feature type="coiled-coil region" evidence="7">
    <location>
        <begin position="22"/>
        <end position="67"/>
    </location>
</feature>
<dbReference type="PANTHER" id="PTHR43047:SF72">
    <property type="entry name" value="OSMOSENSING HISTIDINE PROTEIN KINASE SLN1"/>
    <property type="match status" value="1"/>
</dbReference>
<dbReference type="Gene3D" id="3.30.565.10">
    <property type="entry name" value="Histidine kinase-like ATPase, C-terminal domain"/>
    <property type="match status" value="1"/>
</dbReference>
<dbReference type="InterPro" id="IPR036890">
    <property type="entry name" value="HATPase_C_sf"/>
</dbReference>
<dbReference type="InterPro" id="IPR003594">
    <property type="entry name" value="HATPase_dom"/>
</dbReference>
<reference evidence="9 10" key="1">
    <citation type="submission" date="2016-06" db="EMBL/GenBank/DDBJ databases">
        <title>Respiratory ammonification of nitrate coupled to the oxidation of elemental sulfur in deep-sea autotrophic thermophilic bacteria.</title>
        <authorList>
            <person name="Slobodkina G.B."/>
            <person name="Mardanov A.V."/>
            <person name="Ravin N.V."/>
            <person name="Frolova A.A."/>
            <person name="Viryasiv M.B."/>
            <person name="Chernyh N.A."/>
            <person name="Bonch-Osmolovskaya E.A."/>
            <person name="Slobodkin A.I."/>
        </authorList>
    </citation>
    <scope>NUCLEOTIDE SEQUENCE [LARGE SCALE GENOMIC DNA]</scope>
    <source>
        <strain evidence="9 10">S69</strain>
    </source>
</reference>
<dbReference type="EMBL" id="MAGO01000011">
    <property type="protein sequence ID" value="OCC14472.1"/>
    <property type="molecule type" value="Genomic_DNA"/>
</dbReference>
<dbReference type="PROSITE" id="PS50109">
    <property type="entry name" value="HIS_KIN"/>
    <property type="match status" value="1"/>
</dbReference>
<evidence type="ECO:0000256" key="4">
    <source>
        <dbReference type="ARBA" id="ARBA00022679"/>
    </source>
</evidence>
<dbReference type="SUPFAM" id="SSF55874">
    <property type="entry name" value="ATPase domain of HSP90 chaperone/DNA topoisomerase II/histidine kinase"/>
    <property type="match status" value="1"/>
</dbReference>
<evidence type="ECO:0000313" key="9">
    <source>
        <dbReference type="EMBL" id="OCC14472.1"/>
    </source>
</evidence>
<dbReference type="InterPro" id="IPR003661">
    <property type="entry name" value="HisK_dim/P_dom"/>
</dbReference>
<organism evidence="9 10">
    <name type="scientific">Dissulfuribacter thermophilus</name>
    <dbReference type="NCBI Taxonomy" id="1156395"/>
    <lineage>
        <taxon>Bacteria</taxon>
        <taxon>Pseudomonadati</taxon>
        <taxon>Thermodesulfobacteriota</taxon>
        <taxon>Dissulfuribacteria</taxon>
        <taxon>Dissulfuribacterales</taxon>
        <taxon>Dissulfuribacteraceae</taxon>
        <taxon>Dissulfuribacter</taxon>
    </lineage>
</organism>
<dbReference type="GO" id="GO:0000155">
    <property type="term" value="F:phosphorelay sensor kinase activity"/>
    <property type="evidence" value="ECO:0007669"/>
    <property type="project" value="InterPro"/>
</dbReference>
<dbReference type="CDD" id="cd16922">
    <property type="entry name" value="HATPase_EvgS-ArcB-TorS-like"/>
    <property type="match status" value="1"/>
</dbReference>
<protein>
    <recommendedName>
        <fullName evidence="2">histidine kinase</fullName>
        <ecNumber evidence="2">2.7.13.3</ecNumber>
    </recommendedName>
</protein>
<keyword evidence="3" id="KW-0597">Phosphoprotein</keyword>